<dbReference type="InterPro" id="IPR036890">
    <property type="entry name" value="HATPase_C_sf"/>
</dbReference>
<dbReference type="SUPFAM" id="SSF55874">
    <property type="entry name" value="ATPase domain of HSP90 chaperone/DNA topoisomerase II/histidine kinase"/>
    <property type="match status" value="1"/>
</dbReference>
<dbReference type="STRING" id="694327.DFW101_1591"/>
<dbReference type="AlphaFoldDB" id="G7Q6I6"/>
<dbReference type="SUPFAM" id="SSF81606">
    <property type="entry name" value="PP2C-like"/>
    <property type="match status" value="1"/>
</dbReference>
<dbReference type="Gene3D" id="3.60.40.10">
    <property type="entry name" value="PPM-type phosphatase domain"/>
    <property type="match status" value="1"/>
</dbReference>
<sequence>MDVGAELLAGLLPHRVHRITETSQTGSLRREVAELTRALGVSDETAGRAALVATECGTNLVKHTDQGGEVLFRQISLDGLAGIEFLCIDRGPGMAQPARMLEDGVSTAGSPGTGLGAIRRLSEEFALYSAPGVGTAVLSRIYNRQSFERMRPPAFEWGGVGLSKPGEDVCGDGWGMIFAKDRILVLVADGLGHGPGASAAAHEAVRAFLERTDLGPEALVHKLHARLRPTRGAALAIAEIRPQARVLTYVGVGNIFGRILRPAEKTLNLVSMNGTLGYGLVKVQSFQYPWEGNPTLVMNSDGLLSNWDLGAYPGLEGRHPALVAAMAYRDNNRGTDDLTIVGLRPAKR</sequence>
<keyword evidence="3" id="KW-1185">Reference proteome</keyword>
<protein>
    <submittedName>
        <fullName evidence="2">Stage II sporulation protein E</fullName>
    </submittedName>
</protein>
<dbReference type="OrthoDB" id="479131at2"/>
<dbReference type="CDD" id="cd16934">
    <property type="entry name" value="HATPase_RsbT-like"/>
    <property type="match status" value="1"/>
</dbReference>
<dbReference type="RefSeq" id="WP_009180994.1">
    <property type="nucleotide sequence ID" value="NZ_CM001368.1"/>
</dbReference>
<dbReference type="Proteomes" id="UP000004662">
    <property type="component" value="Chromosome"/>
</dbReference>
<dbReference type="PANTHER" id="PTHR35801">
    <property type="entry name" value="PHOSPHOSERINE PHOSPHATASE RSBX"/>
    <property type="match status" value="1"/>
</dbReference>
<gene>
    <name evidence="2" type="ORF">DFW101_1591</name>
</gene>
<dbReference type="eggNOG" id="COG2172">
    <property type="taxonomic scope" value="Bacteria"/>
</dbReference>
<accession>G7Q6I6</accession>
<dbReference type="SMART" id="SM00331">
    <property type="entry name" value="PP2C_SIG"/>
    <property type="match status" value="1"/>
</dbReference>
<organism evidence="2 3">
    <name type="scientific">Solidesulfovibrio carbinoliphilus subsp. oakridgensis</name>
    <dbReference type="NCBI Taxonomy" id="694327"/>
    <lineage>
        <taxon>Bacteria</taxon>
        <taxon>Pseudomonadati</taxon>
        <taxon>Thermodesulfobacteriota</taxon>
        <taxon>Desulfovibrionia</taxon>
        <taxon>Desulfovibrionales</taxon>
        <taxon>Desulfovibrionaceae</taxon>
        <taxon>Solidesulfovibrio</taxon>
    </lineage>
</organism>
<dbReference type="Pfam" id="PF13581">
    <property type="entry name" value="HATPase_c_2"/>
    <property type="match status" value="1"/>
</dbReference>
<dbReference type="InterPro" id="IPR001932">
    <property type="entry name" value="PPM-type_phosphatase-like_dom"/>
</dbReference>
<evidence type="ECO:0000259" key="1">
    <source>
        <dbReference type="SMART" id="SM00331"/>
    </source>
</evidence>
<dbReference type="HOGENOM" id="CLU_066586_0_0_7"/>
<dbReference type="InterPro" id="IPR036457">
    <property type="entry name" value="PPM-type-like_dom_sf"/>
</dbReference>
<dbReference type="InterPro" id="IPR039248">
    <property type="entry name" value="Ptase_RsbX"/>
</dbReference>
<reference evidence="3" key="1">
    <citation type="journal article" date="2015" name="Genome Announc.">
        <title>High-Quality Draft Genome Sequence of Desulfovibrio carbinoliphilus FW-101-2B, an Organic Acid-Oxidizing Sulfate-Reducing Bacterium Isolated from Uranium(VI)-Contaminated Groundwater.</title>
        <authorList>
            <person name="Ramsay B.D."/>
            <person name="Hwang C."/>
            <person name="Woo H.L."/>
            <person name="Carroll S.L."/>
            <person name="Lucas S."/>
            <person name="Han J."/>
            <person name="Lapidus A.L."/>
            <person name="Cheng J.F."/>
            <person name="Goodwin L.A."/>
            <person name="Pitluck S."/>
            <person name="Peters L."/>
            <person name="Chertkov O."/>
            <person name="Held B."/>
            <person name="Detter J.C."/>
            <person name="Han C.S."/>
            <person name="Tapia R."/>
            <person name="Land M.L."/>
            <person name="Hauser L.J."/>
            <person name="Kyrpides N.C."/>
            <person name="Ivanova N.N."/>
            <person name="Mikhailova N."/>
            <person name="Pagani I."/>
            <person name="Woyke T."/>
            <person name="Arkin A.P."/>
            <person name="Dehal P."/>
            <person name="Chivian D."/>
            <person name="Criddle C.S."/>
            <person name="Wu W."/>
            <person name="Chakraborty R."/>
            <person name="Hazen T.C."/>
            <person name="Fields M.W."/>
        </authorList>
    </citation>
    <scope>NUCLEOTIDE SEQUENCE [LARGE SCALE GENOMIC DNA]</scope>
    <source>
        <strain evidence="3">FW-101-2B</strain>
    </source>
</reference>
<dbReference type="EMBL" id="CM001368">
    <property type="protein sequence ID" value="EHJ47599.1"/>
    <property type="molecule type" value="Genomic_DNA"/>
</dbReference>
<name>G7Q6I6_9BACT</name>
<dbReference type="PANTHER" id="PTHR35801:SF1">
    <property type="entry name" value="PHOSPHOSERINE PHOSPHATASE RSBX"/>
    <property type="match status" value="1"/>
</dbReference>
<dbReference type="Pfam" id="PF07228">
    <property type="entry name" value="SpoIIE"/>
    <property type="match status" value="1"/>
</dbReference>
<evidence type="ECO:0000313" key="2">
    <source>
        <dbReference type="EMBL" id="EHJ47599.1"/>
    </source>
</evidence>
<feature type="domain" description="PPM-type phosphatase" evidence="1">
    <location>
        <begin position="155"/>
        <end position="345"/>
    </location>
</feature>
<evidence type="ECO:0000313" key="3">
    <source>
        <dbReference type="Proteomes" id="UP000004662"/>
    </source>
</evidence>
<proteinExistence type="predicted"/>
<dbReference type="Gene3D" id="3.30.565.10">
    <property type="entry name" value="Histidine kinase-like ATPase, C-terminal domain"/>
    <property type="match status" value="1"/>
</dbReference>
<dbReference type="InterPro" id="IPR003594">
    <property type="entry name" value="HATPase_dom"/>
</dbReference>